<accession>A0A8T2UCR1</accession>
<reference evidence="1" key="1">
    <citation type="submission" date="2021-08" db="EMBL/GenBank/DDBJ databases">
        <title>WGS assembly of Ceratopteris richardii.</title>
        <authorList>
            <person name="Marchant D.B."/>
            <person name="Chen G."/>
            <person name="Jenkins J."/>
            <person name="Shu S."/>
            <person name="Leebens-Mack J."/>
            <person name="Grimwood J."/>
            <person name="Schmutz J."/>
            <person name="Soltis P."/>
            <person name="Soltis D."/>
            <person name="Chen Z.-H."/>
        </authorList>
    </citation>
    <scope>NUCLEOTIDE SEQUENCE</scope>
    <source>
        <strain evidence="1">Whitten #5841</strain>
        <tissue evidence="1">Leaf</tissue>
    </source>
</reference>
<gene>
    <name evidence="1" type="ORF">KP509_08G027500</name>
</gene>
<evidence type="ECO:0000313" key="2">
    <source>
        <dbReference type="Proteomes" id="UP000825935"/>
    </source>
</evidence>
<comment type="caution">
    <text evidence="1">The sequence shown here is derived from an EMBL/GenBank/DDBJ whole genome shotgun (WGS) entry which is preliminary data.</text>
</comment>
<dbReference type="AlphaFoldDB" id="A0A8T2UCR1"/>
<sequence length="99" mass="10141">MSIICGGGCSCGSNYNFDSGCKCGKKIFDETSLYAPREVTVSTDACKCGSNGQCGDSCPCEEEGTSSGNTCGANCTCDLALVKDITCCSKALCRNDCVA</sequence>
<organism evidence="1 2">
    <name type="scientific">Ceratopteris richardii</name>
    <name type="common">Triangle waterfern</name>
    <dbReference type="NCBI Taxonomy" id="49495"/>
    <lineage>
        <taxon>Eukaryota</taxon>
        <taxon>Viridiplantae</taxon>
        <taxon>Streptophyta</taxon>
        <taxon>Embryophyta</taxon>
        <taxon>Tracheophyta</taxon>
        <taxon>Polypodiopsida</taxon>
        <taxon>Polypodiidae</taxon>
        <taxon>Polypodiales</taxon>
        <taxon>Pteridineae</taxon>
        <taxon>Pteridaceae</taxon>
        <taxon>Parkerioideae</taxon>
        <taxon>Ceratopteris</taxon>
    </lineage>
</organism>
<keyword evidence="2" id="KW-1185">Reference proteome</keyword>
<proteinExistence type="predicted"/>
<evidence type="ECO:0000313" key="1">
    <source>
        <dbReference type="EMBL" id="KAH7431054.1"/>
    </source>
</evidence>
<dbReference type="EMBL" id="CM035413">
    <property type="protein sequence ID" value="KAH7431054.1"/>
    <property type="molecule type" value="Genomic_DNA"/>
</dbReference>
<name>A0A8T2UCR1_CERRI</name>
<dbReference type="Proteomes" id="UP000825935">
    <property type="component" value="Chromosome 8"/>
</dbReference>
<protein>
    <submittedName>
        <fullName evidence="1">Uncharacterized protein</fullName>
    </submittedName>
</protein>